<name>A0A5J6TIB9_9CAUD</name>
<evidence type="ECO:0000313" key="1">
    <source>
        <dbReference type="EMBL" id="QFG09479.1"/>
    </source>
</evidence>
<dbReference type="GeneID" id="60325662"/>
<dbReference type="RefSeq" id="YP_009954175.1">
    <property type="nucleotide sequence ID" value="NC_051629.1"/>
</dbReference>
<keyword evidence="2" id="KW-1185">Reference proteome</keyword>
<dbReference type="Proteomes" id="UP000326803">
    <property type="component" value="Segment"/>
</dbReference>
<gene>
    <name evidence="1" type="primary">97</name>
    <name evidence="1" type="ORF">PBI_YUNA_97</name>
</gene>
<evidence type="ECO:0000313" key="2">
    <source>
        <dbReference type="Proteomes" id="UP000326803"/>
    </source>
</evidence>
<proteinExistence type="predicted"/>
<dbReference type="EMBL" id="MN234176">
    <property type="protein sequence ID" value="QFG09479.1"/>
    <property type="molecule type" value="Genomic_DNA"/>
</dbReference>
<reference evidence="1 2" key="1">
    <citation type="submission" date="2019-07" db="EMBL/GenBank/DDBJ databases">
        <authorList>
            <person name="Divens A.M."/>
            <person name="Garlena R.A."/>
            <person name="Russell D.A."/>
            <person name="Pope W.H."/>
            <person name="Jacobs-Sera D."/>
            <person name="Hatfull G.F."/>
        </authorList>
    </citation>
    <scope>NUCLEOTIDE SEQUENCE [LARGE SCALE GENOMIC DNA]</scope>
</reference>
<organism evidence="1 2">
    <name type="scientific">Mycobacterium phage Yuna</name>
    <dbReference type="NCBI Taxonomy" id="2599885"/>
    <lineage>
        <taxon>Viruses</taxon>
        <taxon>Duplodnaviria</taxon>
        <taxon>Heunggongvirae</taxon>
        <taxon>Uroviricota</taxon>
        <taxon>Caudoviricetes</taxon>
        <taxon>Weiservirinae</taxon>
        <taxon>Anayavirus</taxon>
        <taxon>Anayavirus yuna</taxon>
    </lineage>
</organism>
<sequence length="105" mass="11698">MTSTATATIDTSYIARDDYRGKWMVTHRNTDRLGRRTAAFLAEQIGEGNTGVIWEYAGQTRGLSHLFVRTRFVARNGNLVGYDSDGVCKVVHPADRIVGFIMSTK</sequence>
<protein>
    <submittedName>
        <fullName evidence="1">Uncharacterized protein</fullName>
    </submittedName>
</protein>
<accession>A0A5J6TIB9</accession>
<dbReference type="KEGG" id="vg:60325662"/>